<reference evidence="3" key="1">
    <citation type="journal article" date="2014" name="Int. J. Syst. Evol. Microbiol.">
        <title>Complete genome sequence of Corynebacterium casei LMG S-19264T (=DSM 44701T), isolated from a smear-ripened cheese.</title>
        <authorList>
            <consortium name="US DOE Joint Genome Institute (JGI-PGF)"/>
            <person name="Walter F."/>
            <person name="Albersmeier A."/>
            <person name="Kalinowski J."/>
            <person name="Ruckert C."/>
        </authorList>
    </citation>
    <scope>NUCLEOTIDE SEQUENCE</scope>
    <source>
        <strain evidence="3">CGMCC 4.7430</strain>
    </source>
</reference>
<dbReference type="PROSITE" id="PS51257">
    <property type="entry name" value="PROKAR_LIPOPROTEIN"/>
    <property type="match status" value="1"/>
</dbReference>
<organism evidence="3 4">
    <name type="scientific">Nonomuraea glycinis</name>
    <dbReference type="NCBI Taxonomy" id="2047744"/>
    <lineage>
        <taxon>Bacteria</taxon>
        <taxon>Bacillati</taxon>
        <taxon>Actinomycetota</taxon>
        <taxon>Actinomycetes</taxon>
        <taxon>Streptosporangiales</taxon>
        <taxon>Streptosporangiaceae</taxon>
        <taxon>Nonomuraea</taxon>
    </lineage>
</organism>
<reference evidence="3" key="2">
    <citation type="submission" date="2020-09" db="EMBL/GenBank/DDBJ databases">
        <authorList>
            <person name="Sun Q."/>
            <person name="Zhou Y."/>
        </authorList>
    </citation>
    <scope>NUCLEOTIDE SEQUENCE</scope>
    <source>
        <strain evidence="3">CGMCC 4.7430</strain>
    </source>
</reference>
<evidence type="ECO:0000313" key="4">
    <source>
        <dbReference type="Proteomes" id="UP000660745"/>
    </source>
</evidence>
<proteinExistence type="predicted"/>
<feature type="region of interest" description="Disordered" evidence="1">
    <location>
        <begin position="124"/>
        <end position="164"/>
    </location>
</feature>
<feature type="chain" id="PRO_5038779549" evidence="2">
    <location>
        <begin position="24"/>
        <end position="164"/>
    </location>
</feature>
<evidence type="ECO:0000313" key="3">
    <source>
        <dbReference type="EMBL" id="GGP03171.1"/>
    </source>
</evidence>
<protein>
    <submittedName>
        <fullName evidence="3">Uncharacterized protein</fullName>
    </submittedName>
</protein>
<dbReference type="AlphaFoldDB" id="A0A918A2F0"/>
<keyword evidence="2" id="KW-0732">Signal</keyword>
<comment type="caution">
    <text evidence="3">The sequence shown here is derived from an EMBL/GenBank/DDBJ whole genome shotgun (WGS) entry which is preliminary data.</text>
</comment>
<sequence length="164" mass="16872">MRGRILGVTALLALALAGCGSGATGGTDVASAGDVTPTSGSSAAPSLGREERTLKWAQCMRENGVDVPDPKAGAGIRMTMGPGSEATMDKAQQACKEWQPSGGDGPGGARDGERMRTVARCMRDNGVAEFPDPEGNTMRLDKKVADDPDFPAAQKKCQFDLGGS</sequence>
<name>A0A918A2F0_9ACTN</name>
<accession>A0A918A2F0</accession>
<gene>
    <name evidence="3" type="ORF">GCM10012278_13320</name>
</gene>
<dbReference type="EMBL" id="BMNK01000002">
    <property type="protein sequence ID" value="GGP03171.1"/>
    <property type="molecule type" value="Genomic_DNA"/>
</dbReference>
<feature type="region of interest" description="Disordered" evidence="1">
    <location>
        <begin position="30"/>
        <end position="49"/>
    </location>
</feature>
<dbReference type="RefSeq" id="WP_189137582.1">
    <property type="nucleotide sequence ID" value="NZ_BMNK01000002.1"/>
</dbReference>
<dbReference type="Proteomes" id="UP000660745">
    <property type="component" value="Unassembled WGS sequence"/>
</dbReference>
<feature type="region of interest" description="Disordered" evidence="1">
    <location>
        <begin position="63"/>
        <end position="91"/>
    </location>
</feature>
<keyword evidence="4" id="KW-1185">Reference proteome</keyword>
<feature type="signal peptide" evidence="2">
    <location>
        <begin position="1"/>
        <end position="23"/>
    </location>
</feature>
<evidence type="ECO:0000256" key="2">
    <source>
        <dbReference type="SAM" id="SignalP"/>
    </source>
</evidence>
<evidence type="ECO:0000256" key="1">
    <source>
        <dbReference type="SAM" id="MobiDB-lite"/>
    </source>
</evidence>